<dbReference type="GeneID" id="6754271"/>
<dbReference type="OrthoDB" id="1918237at2759"/>
<name>B3RWP6_TRIAD</name>
<evidence type="ECO:0000313" key="3">
    <source>
        <dbReference type="EMBL" id="EDV24733.1"/>
    </source>
</evidence>
<dbReference type="PhylomeDB" id="B3RWP6"/>
<dbReference type="Proteomes" id="UP000009022">
    <property type="component" value="Unassembled WGS sequence"/>
</dbReference>
<protein>
    <recommendedName>
        <fullName evidence="5">RRM domain-containing protein</fullName>
    </recommendedName>
</protein>
<dbReference type="CTD" id="6754271"/>
<dbReference type="OMA" id="QYHEYAG"/>
<dbReference type="PANTHER" id="PTHR12484:SF4">
    <property type="entry name" value="A-KINASE ANCHOR PROTEIN 17A"/>
    <property type="match status" value="1"/>
</dbReference>
<dbReference type="Pfam" id="PF25015">
    <property type="entry name" value="RBD_AKAP-17A"/>
    <property type="match status" value="1"/>
</dbReference>
<reference evidence="3 4" key="1">
    <citation type="journal article" date="2008" name="Nature">
        <title>The Trichoplax genome and the nature of placozoans.</title>
        <authorList>
            <person name="Srivastava M."/>
            <person name="Begovic E."/>
            <person name="Chapman J."/>
            <person name="Putnam N.H."/>
            <person name="Hellsten U."/>
            <person name="Kawashima T."/>
            <person name="Kuo A."/>
            <person name="Mitros T."/>
            <person name="Salamov A."/>
            <person name="Carpenter M.L."/>
            <person name="Signorovitch A.Y."/>
            <person name="Moreno M.A."/>
            <person name="Kamm K."/>
            <person name="Grimwood J."/>
            <person name="Schmutz J."/>
            <person name="Shapiro H."/>
            <person name="Grigoriev I.V."/>
            <person name="Buss L.W."/>
            <person name="Schierwater B."/>
            <person name="Dellaporta S.L."/>
            <person name="Rokhsar D.S."/>
        </authorList>
    </citation>
    <scope>NUCLEOTIDE SEQUENCE [LARGE SCALE GENOMIC DNA]</scope>
    <source>
        <strain evidence="3 4">Grell-BS-1999</strain>
    </source>
</reference>
<evidence type="ECO:0000313" key="4">
    <source>
        <dbReference type="Proteomes" id="UP000009022"/>
    </source>
</evidence>
<dbReference type="HOGENOM" id="CLU_011589_1_0_1"/>
<dbReference type="InterPro" id="IPR056852">
    <property type="entry name" value="AK17A/B"/>
</dbReference>
<dbReference type="InParanoid" id="B3RWP6"/>
<keyword evidence="4" id="KW-1185">Reference proteome</keyword>
<dbReference type="EMBL" id="DS985245">
    <property type="protein sequence ID" value="EDV24733.1"/>
    <property type="molecule type" value="Genomic_DNA"/>
</dbReference>
<dbReference type="PANTHER" id="PTHR12484">
    <property type="entry name" value="B-LYMPHOCYTE ANTIGEN-RELATED"/>
    <property type="match status" value="1"/>
</dbReference>
<feature type="region of interest" description="Disordered" evidence="2">
    <location>
        <begin position="286"/>
        <end position="349"/>
    </location>
</feature>
<accession>B3RWP6</accession>
<dbReference type="RefSeq" id="XP_002112623.1">
    <property type="nucleotide sequence ID" value="XM_002112587.1"/>
</dbReference>
<dbReference type="CDD" id="cd12264">
    <property type="entry name" value="RRM_AKAP17A"/>
    <property type="match status" value="1"/>
</dbReference>
<dbReference type="eggNOG" id="KOG2891">
    <property type="taxonomic scope" value="Eukaryota"/>
</dbReference>
<dbReference type="STRING" id="10228.B3RWP6"/>
<keyword evidence="1" id="KW-0175">Coiled coil</keyword>
<proteinExistence type="predicted"/>
<feature type="coiled-coil region" evidence="1">
    <location>
        <begin position="417"/>
        <end position="444"/>
    </location>
</feature>
<sequence>MVTSNKMSDDIITLSEERGLYLQPYCRINIKAQIPEIKGVGKSISNWEIMEKLRAAIQPYEFSLLKVESITREMVTFEGELLTRQSKKPVLHMLNGKQLKLSGFSSAFALSASENKSDNYPTQHDWESFFADMDQTEYGERPDTVVIDNLPCYWFMDPGHHSTDHKPNQDIVMQVFSKFGTIRCLHIPLLDKYHKSADNPFQTFSFNNQLNFKVYIQYEEYQGFCLAIHQLKGMKLQYRLNRTQDGQKKEMLAKIQVDFDKTGHLNSKNIRKRRFEKLKLQQLEKEADDKAKLEQQKKEELERQRESERKRQEEERRRQQLEEEKRRKERYQEKRRQKNQRQQLRQQKRERLRQLQLQLQNELDQRRKNAEEKLAVMNLENKNRAKQLLTYLLQQIANVRIEKVRKCQEEERKRKQLAGEESLRRRLINKIKKQESRKRALKRELLCRQIDGSLLRSAIVKK</sequence>
<feature type="compositionally biased region" description="Basic and acidic residues" evidence="2">
    <location>
        <begin position="286"/>
        <end position="334"/>
    </location>
</feature>
<dbReference type="KEGG" id="tad:TRIADDRAFT_56831"/>
<organism evidence="3 4">
    <name type="scientific">Trichoplax adhaerens</name>
    <name type="common">Trichoplax reptans</name>
    <dbReference type="NCBI Taxonomy" id="10228"/>
    <lineage>
        <taxon>Eukaryota</taxon>
        <taxon>Metazoa</taxon>
        <taxon>Placozoa</taxon>
        <taxon>Uniplacotomia</taxon>
        <taxon>Trichoplacea</taxon>
        <taxon>Trichoplacidae</taxon>
        <taxon>Trichoplax</taxon>
    </lineage>
</organism>
<evidence type="ECO:0000256" key="1">
    <source>
        <dbReference type="SAM" id="Coils"/>
    </source>
</evidence>
<gene>
    <name evidence="3" type="ORF">TRIADDRAFT_56831</name>
</gene>
<evidence type="ECO:0008006" key="5">
    <source>
        <dbReference type="Google" id="ProtNLM"/>
    </source>
</evidence>
<dbReference type="AlphaFoldDB" id="B3RWP6"/>
<evidence type="ECO:0000256" key="2">
    <source>
        <dbReference type="SAM" id="MobiDB-lite"/>
    </source>
</evidence>